<evidence type="ECO:0008006" key="3">
    <source>
        <dbReference type="Google" id="ProtNLM"/>
    </source>
</evidence>
<sequence length="367" mass="41442">MKTILQEISEEKNFDAFIQEQMKISTYKPEWKKEMDTDFSVSGAYNEFVGEYAAAQAGSIIAKNADKPLREMPDLGSITGTIGRLGDRWQLDNDRLDKLMQLEGRYRGRAGNFTSERKSSEWQKVLKFLFNMYEPAAIAPHKRLDLLFYNGLSNGKYEVTVANNPDGVQWELDLKIPTYLLRASDVLFSDKANSDPVAVFQYVILALRAKGKLVEKIQMNFNTVQLVLESAKIKAAFSVDVPKGRVSPSGIISLEMLNGYLKVVGLPPIEVVDVFVTLPGTNQEPVNAFKDNRVVFRTSSPVAKLMLKDALESKDPHPNKVYTVYEENLISSYRREEGRFVEYEMNAVPVFNGKNDMAILRIDEKAA</sequence>
<dbReference type="AlphaFoldDB" id="A0A1I3E548"/>
<dbReference type="RefSeq" id="WP_090624338.1">
    <property type="nucleotide sequence ID" value="NZ_FOQO01000001.1"/>
</dbReference>
<organism evidence="1 2">
    <name type="scientific">Parapedobacter indicus</name>
    <dbReference type="NCBI Taxonomy" id="1477437"/>
    <lineage>
        <taxon>Bacteria</taxon>
        <taxon>Pseudomonadati</taxon>
        <taxon>Bacteroidota</taxon>
        <taxon>Sphingobacteriia</taxon>
        <taxon>Sphingobacteriales</taxon>
        <taxon>Sphingobacteriaceae</taxon>
        <taxon>Parapedobacter</taxon>
    </lineage>
</organism>
<dbReference type="STRING" id="1477437.SAMN05444682_101769"/>
<dbReference type="Proteomes" id="UP000198670">
    <property type="component" value="Unassembled WGS sequence"/>
</dbReference>
<reference evidence="1 2" key="1">
    <citation type="submission" date="2016-10" db="EMBL/GenBank/DDBJ databases">
        <authorList>
            <person name="de Groot N.N."/>
        </authorList>
    </citation>
    <scope>NUCLEOTIDE SEQUENCE [LARGE SCALE GENOMIC DNA]</scope>
    <source>
        <strain evidence="1 2">RK1</strain>
    </source>
</reference>
<evidence type="ECO:0000313" key="2">
    <source>
        <dbReference type="Proteomes" id="UP000198670"/>
    </source>
</evidence>
<dbReference type="OrthoDB" id="1405581at2"/>
<gene>
    <name evidence="1" type="ORF">SAMN05444682_101769</name>
</gene>
<accession>A0A1I3E548</accession>
<evidence type="ECO:0000313" key="1">
    <source>
        <dbReference type="EMBL" id="SFH94094.1"/>
    </source>
</evidence>
<proteinExistence type="predicted"/>
<protein>
    <recommendedName>
        <fullName evidence="3">Phage major capsid protein E</fullName>
    </recommendedName>
</protein>
<dbReference type="EMBL" id="FOQO01000001">
    <property type="protein sequence ID" value="SFH94094.1"/>
    <property type="molecule type" value="Genomic_DNA"/>
</dbReference>
<name>A0A1I3E548_9SPHI</name>
<keyword evidence="2" id="KW-1185">Reference proteome</keyword>